<keyword evidence="3" id="KW-1185">Reference proteome</keyword>
<reference evidence="2" key="1">
    <citation type="journal article" date="2020" name="bioRxiv">
        <title>Comparative genomics of Chlamydomonas.</title>
        <authorList>
            <person name="Craig R.J."/>
            <person name="Hasan A.R."/>
            <person name="Ness R.W."/>
            <person name="Keightley P.D."/>
        </authorList>
    </citation>
    <scope>NUCLEOTIDE SEQUENCE</scope>
    <source>
        <strain evidence="2">CCAP 11/70</strain>
    </source>
</reference>
<evidence type="ECO:0000313" key="3">
    <source>
        <dbReference type="Proteomes" id="UP000612055"/>
    </source>
</evidence>
<protein>
    <submittedName>
        <fullName evidence="2">Uncharacterized protein</fullName>
    </submittedName>
</protein>
<proteinExistence type="predicted"/>
<name>A0A835YHE2_9CHLO</name>
<evidence type="ECO:0000256" key="1">
    <source>
        <dbReference type="SAM" id="MobiDB-lite"/>
    </source>
</evidence>
<dbReference type="AlphaFoldDB" id="A0A835YHE2"/>
<dbReference type="EMBL" id="JAEHOE010000001">
    <property type="protein sequence ID" value="KAG2501839.1"/>
    <property type="molecule type" value="Genomic_DNA"/>
</dbReference>
<feature type="region of interest" description="Disordered" evidence="1">
    <location>
        <begin position="1"/>
        <end position="34"/>
    </location>
</feature>
<sequence>MTAEELRKLSQPAEAETAGPQLPTPAHPREPVNERPAETWVLLRGVGDTEASTLQHQDLSELPAARQAGLVAPSGRWVRAWRRNGSCSWNVVLAVNAQQLTSLRQAALELKQRTGIVVTPYLSKAQCAQRQAMSGTFAAMVQQGLRPRWRGACDIVLAG</sequence>
<gene>
    <name evidence="2" type="ORF">HYH03_000337</name>
</gene>
<accession>A0A835YHE2</accession>
<dbReference type="Proteomes" id="UP000612055">
    <property type="component" value="Unassembled WGS sequence"/>
</dbReference>
<evidence type="ECO:0000313" key="2">
    <source>
        <dbReference type="EMBL" id="KAG2501839.1"/>
    </source>
</evidence>
<organism evidence="2 3">
    <name type="scientific">Edaphochlamys debaryana</name>
    <dbReference type="NCBI Taxonomy" id="47281"/>
    <lineage>
        <taxon>Eukaryota</taxon>
        <taxon>Viridiplantae</taxon>
        <taxon>Chlorophyta</taxon>
        <taxon>core chlorophytes</taxon>
        <taxon>Chlorophyceae</taxon>
        <taxon>CS clade</taxon>
        <taxon>Chlamydomonadales</taxon>
        <taxon>Chlamydomonadales incertae sedis</taxon>
        <taxon>Edaphochlamys</taxon>
    </lineage>
</organism>
<comment type="caution">
    <text evidence="2">The sequence shown here is derived from an EMBL/GenBank/DDBJ whole genome shotgun (WGS) entry which is preliminary data.</text>
</comment>